<dbReference type="PDB" id="8ZAF">
    <property type="method" value="X-ray"/>
    <property type="resolution" value="1.96 A"/>
    <property type="chains" value="A/B/C=1-390"/>
</dbReference>
<evidence type="ECO:0000313" key="1">
    <source>
        <dbReference type="PDB" id="8ZAF"/>
    </source>
</evidence>
<organism evidence="2">
    <name type="scientific">Shimazuella kribbensis</name>
    <dbReference type="NCBI Taxonomy" id="139808"/>
    <lineage>
        <taxon>Bacteria</taxon>
        <taxon>Bacillati</taxon>
        <taxon>Bacillota</taxon>
        <taxon>Bacilli</taxon>
        <taxon>Bacillales</taxon>
        <taxon>Thermoactinomycetaceae</taxon>
        <taxon>Shimazuella</taxon>
    </lineage>
</organism>
<accession>A0ABF7PQ81</accession>
<dbReference type="AlphaFoldDB" id="A0ABF7PQ81"/>
<sequence>MNFDLNNEQKSITARISDQDQLHYPKEIENDLMNCGLTEKERVEILATAWEYVRCGVPEFTNWEKYIAFVRLTALTTVAEYRGKLVDIDRLLTPGEYVLGYPVRELLDTLFAGTSVYEAMLQEYASCLLFMAEKTRDHQSDLCKKYIEAIASSPSRYYRLRDCDAQVRLFIAAAVACNDLDPDFTEMEYQAMAEIGITLYDAVAFYKHRAEAEVSNLYAYCGQDLEFRQEVYQTARSTLWALETMWCKTVQGRSAINLLKNLPLIHMSMRRYRFVEDGLTIGKPETSAVVRAARNHVKLWYRNDAASNSPAEMERSFESVQYMLYPELKEALQLPITEMCQKCTRREVYGGVSEEGQFGGVVLCKDSQEEWRHYVRSSESRHLDWLGFLN</sequence>
<protein>
    <submittedName>
        <fullName evidence="1 2">Sesquiterpene synthases</fullName>
    </submittedName>
</protein>
<reference evidence="1 2" key="1">
    <citation type="journal article" date="2025" name="Nat. Commun.">
        <title>Molecular insights into a distinct class of terpenoid cyclases.</title>
        <authorList>
            <person name="Li S."/>
            <person name="Huang J.W."/>
            <person name="Min J."/>
            <person name="Li H."/>
            <person name="Ning M."/>
            <person name="Zhou S."/>
            <person name="Yang Y."/>
            <person name="Chen C.C."/>
            <person name="Guo R.T."/>
        </authorList>
    </citation>
    <scope>X-RAY CRYSTALLOGRAPHY (1.60 ANGSTROMS)</scope>
</reference>
<evidence type="ECO:0000313" key="2">
    <source>
        <dbReference type="PDB" id="8ZAG"/>
    </source>
</evidence>
<dbReference type="PDB" id="8ZAG">
    <property type="method" value="X-ray"/>
    <property type="resolution" value="1.60 A"/>
    <property type="chains" value="A=1-390"/>
</dbReference>
<keyword evidence="1 2" id="KW-0002">3D-structure</keyword>
<proteinExistence type="evidence at protein level"/>
<name>A0ABF7PQ81_9BACL</name>